<comment type="caution">
    <text evidence="1">The sequence shown here is derived from an EMBL/GenBank/DDBJ whole genome shotgun (WGS) entry which is preliminary data.</text>
</comment>
<dbReference type="Proteomes" id="UP001596004">
    <property type="component" value="Unassembled WGS sequence"/>
</dbReference>
<evidence type="ECO:0000313" key="1">
    <source>
        <dbReference type="EMBL" id="MFC4529727.1"/>
    </source>
</evidence>
<evidence type="ECO:0008006" key="3">
    <source>
        <dbReference type="Google" id="ProtNLM"/>
    </source>
</evidence>
<sequence>MSTVPEAVAGRAEVLRDDARVLAECAERLRDIGDRMRAEGAAPEWLRDTLDSHIRACLTASGDVAEAASRLESYAARSREHL</sequence>
<keyword evidence="2" id="KW-1185">Reference proteome</keyword>
<evidence type="ECO:0000313" key="2">
    <source>
        <dbReference type="Proteomes" id="UP001596004"/>
    </source>
</evidence>
<dbReference type="RefSeq" id="WP_380836493.1">
    <property type="nucleotide sequence ID" value="NZ_JBHSFP010000002.1"/>
</dbReference>
<gene>
    <name evidence="1" type="ORF">ACFO60_03035</name>
</gene>
<accession>A0ABV9CAV2</accession>
<name>A0ABV9CAV2_9ACTN</name>
<organism evidence="1 2">
    <name type="scientific">Sphaerisporangium dianthi</name>
    <dbReference type="NCBI Taxonomy" id="1436120"/>
    <lineage>
        <taxon>Bacteria</taxon>
        <taxon>Bacillati</taxon>
        <taxon>Actinomycetota</taxon>
        <taxon>Actinomycetes</taxon>
        <taxon>Streptosporangiales</taxon>
        <taxon>Streptosporangiaceae</taxon>
        <taxon>Sphaerisporangium</taxon>
    </lineage>
</organism>
<reference evidence="2" key="1">
    <citation type="journal article" date="2019" name="Int. J. Syst. Evol. Microbiol.">
        <title>The Global Catalogue of Microorganisms (GCM) 10K type strain sequencing project: providing services to taxonomists for standard genome sequencing and annotation.</title>
        <authorList>
            <consortium name="The Broad Institute Genomics Platform"/>
            <consortium name="The Broad Institute Genome Sequencing Center for Infectious Disease"/>
            <person name="Wu L."/>
            <person name="Ma J."/>
        </authorList>
    </citation>
    <scope>NUCLEOTIDE SEQUENCE [LARGE SCALE GENOMIC DNA]</scope>
    <source>
        <strain evidence="2">CGMCC 4.7132</strain>
    </source>
</reference>
<proteinExistence type="predicted"/>
<protein>
    <recommendedName>
        <fullName evidence="3">FCD domain-containing protein</fullName>
    </recommendedName>
</protein>
<dbReference type="EMBL" id="JBHSFP010000002">
    <property type="protein sequence ID" value="MFC4529727.1"/>
    <property type="molecule type" value="Genomic_DNA"/>
</dbReference>